<dbReference type="Proteomes" id="UP000179258">
    <property type="component" value="Unassembled WGS sequence"/>
</dbReference>
<reference evidence="2 3" key="1">
    <citation type="journal article" date="2016" name="Nat. Commun.">
        <title>Thousands of microbial genomes shed light on interconnected biogeochemical processes in an aquifer system.</title>
        <authorList>
            <person name="Anantharaman K."/>
            <person name="Brown C.T."/>
            <person name="Hug L.A."/>
            <person name="Sharon I."/>
            <person name="Castelle C.J."/>
            <person name="Probst A.J."/>
            <person name="Thomas B.C."/>
            <person name="Singh A."/>
            <person name="Wilkins M.J."/>
            <person name="Karaoz U."/>
            <person name="Brodie E.L."/>
            <person name="Williams K.H."/>
            <person name="Hubbard S.S."/>
            <person name="Banfield J.F."/>
        </authorList>
    </citation>
    <scope>NUCLEOTIDE SEQUENCE [LARGE SCALE GENOMIC DNA]</scope>
</reference>
<comment type="caution">
    <text evidence="2">The sequence shown here is derived from an EMBL/GenBank/DDBJ whole genome shotgun (WGS) entry which is preliminary data.</text>
</comment>
<evidence type="ECO:0000313" key="2">
    <source>
        <dbReference type="EMBL" id="OHA68835.1"/>
    </source>
</evidence>
<feature type="transmembrane region" description="Helical" evidence="1">
    <location>
        <begin position="7"/>
        <end position="29"/>
    </location>
</feature>
<dbReference type="EMBL" id="MHTX01000006">
    <property type="protein sequence ID" value="OHA68835.1"/>
    <property type="molecule type" value="Genomic_DNA"/>
</dbReference>
<keyword evidence="1" id="KW-0812">Transmembrane</keyword>
<gene>
    <name evidence="2" type="ORF">A3D59_01980</name>
</gene>
<dbReference type="InterPro" id="IPR045584">
    <property type="entry name" value="Pilin-like"/>
</dbReference>
<protein>
    <recommendedName>
        <fullName evidence="4">LamG-like jellyroll fold domain-containing protein</fullName>
    </recommendedName>
</protein>
<keyword evidence="1" id="KW-1133">Transmembrane helix</keyword>
<evidence type="ECO:0008006" key="4">
    <source>
        <dbReference type="Google" id="ProtNLM"/>
    </source>
</evidence>
<proteinExistence type="predicted"/>
<organism evidence="2 3">
    <name type="scientific">Candidatus Wildermuthbacteria bacterium RIFCSPHIGHO2_02_FULL_47_17</name>
    <dbReference type="NCBI Taxonomy" id="1802452"/>
    <lineage>
        <taxon>Bacteria</taxon>
        <taxon>Candidatus Wildermuthiibacteriota</taxon>
    </lineage>
</organism>
<dbReference type="NCBIfam" id="TIGR02532">
    <property type="entry name" value="IV_pilin_GFxxxE"/>
    <property type="match status" value="1"/>
</dbReference>
<dbReference type="InterPro" id="IPR013320">
    <property type="entry name" value="ConA-like_dom_sf"/>
</dbReference>
<dbReference type="AlphaFoldDB" id="A0A1G2R7I3"/>
<dbReference type="SUPFAM" id="SSF49899">
    <property type="entry name" value="Concanavalin A-like lectins/glucanases"/>
    <property type="match status" value="1"/>
</dbReference>
<dbReference type="Pfam" id="PF13385">
    <property type="entry name" value="Laminin_G_3"/>
    <property type="match status" value="1"/>
</dbReference>
<dbReference type="SUPFAM" id="SSF54523">
    <property type="entry name" value="Pili subunits"/>
    <property type="match status" value="1"/>
</dbReference>
<name>A0A1G2R7I3_9BACT</name>
<dbReference type="InterPro" id="IPR012902">
    <property type="entry name" value="N_methyl_site"/>
</dbReference>
<sequence>MTRNEQAFTLIEMLVVIAVVGLLASVILFNASGSKEDARIVKLLEFSGTLHNVLGSELIGHWKLDEGSGDSAGDASGYGNNGIISGAQFTADTPHQMLAQGEGYWALAFFGGNDRITITDAPSLDINQRITVEAWVKLNSVPNNKAYTVVEKGNSCPTRNYGLYIDPDTARLNFSLVGCNNTFSQKRITLGVWHHIAVTYSDLTGIAVYYIDGKFDSKQTHGGSPKLGDGINNRALQLGGDKLDGVLDAVRIYHQTFTSGQIEKLYAEGVEKHKLAESR</sequence>
<dbReference type="Pfam" id="PF07963">
    <property type="entry name" value="N_methyl"/>
    <property type="match status" value="1"/>
</dbReference>
<dbReference type="PANTHER" id="PTHR47635:SF2">
    <property type="entry name" value="LAMG-LIKE JELLYROLL FOLD DOMAIN-CONTAINING PROTEIN"/>
    <property type="match status" value="1"/>
</dbReference>
<evidence type="ECO:0000313" key="3">
    <source>
        <dbReference type="Proteomes" id="UP000179258"/>
    </source>
</evidence>
<accession>A0A1G2R7I3</accession>
<dbReference type="Gene3D" id="2.60.120.200">
    <property type="match status" value="1"/>
</dbReference>
<evidence type="ECO:0000256" key="1">
    <source>
        <dbReference type="SAM" id="Phobius"/>
    </source>
</evidence>
<dbReference type="PANTHER" id="PTHR47635">
    <property type="entry name" value="CUB DOMAIN-CONTAINING PROTEIN"/>
    <property type="match status" value="1"/>
</dbReference>
<keyword evidence="1" id="KW-0472">Membrane</keyword>